<dbReference type="OrthoDB" id="5405416at2"/>
<organism evidence="1 2">
    <name type="scientific">Rhodocyclus tenuis</name>
    <name type="common">Rhodospirillum tenue</name>
    <dbReference type="NCBI Taxonomy" id="1066"/>
    <lineage>
        <taxon>Bacteria</taxon>
        <taxon>Pseudomonadati</taxon>
        <taxon>Pseudomonadota</taxon>
        <taxon>Betaproteobacteria</taxon>
        <taxon>Rhodocyclales</taxon>
        <taxon>Rhodocyclaceae</taxon>
        <taxon>Rhodocyclus</taxon>
    </lineage>
</organism>
<dbReference type="AlphaFoldDB" id="A0A840GA79"/>
<evidence type="ECO:0008006" key="3">
    <source>
        <dbReference type="Google" id="ProtNLM"/>
    </source>
</evidence>
<name>A0A840GA79_RHOTE</name>
<proteinExistence type="predicted"/>
<evidence type="ECO:0000313" key="2">
    <source>
        <dbReference type="Proteomes" id="UP000587070"/>
    </source>
</evidence>
<evidence type="ECO:0000313" key="1">
    <source>
        <dbReference type="EMBL" id="MBB4248381.1"/>
    </source>
</evidence>
<reference evidence="1 2" key="1">
    <citation type="submission" date="2020-08" db="EMBL/GenBank/DDBJ databases">
        <title>Genome sequencing of Purple Non-Sulfur Bacteria from various extreme environments.</title>
        <authorList>
            <person name="Mayer M."/>
        </authorList>
    </citation>
    <scope>NUCLEOTIDE SEQUENCE [LARGE SCALE GENOMIC DNA]</scope>
    <source>
        <strain evidence="1 2">2761</strain>
    </source>
</reference>
<keyword evidence="2" id="KW-1185">Reference proteome</keyword>
<sequence length="279" mass="29846">MSSADKAAGKAVHDVLELRTRLINDTAGEIRTLLQTASVEIAKVLQSQPGDYARWYLPALQAEIDRVLRVTAATAAGAVESGLSESISAGRDMIDRPIAAGLPNLAAALPIISVPQLEAMRAFATSKISGITIAAADAINTQLGLVMIGGQSPYEAVVAITDLLQEETTQRGVMIVRTQLAQAYSTAGQSRMDQTLEYVPDLQKRWLASRKANPRQNHQLIAHQLRPAGMPFDVPTKNGTIKMMCPHDPTAPAGEIINCGCCAVPVVPGWESRLPKYAD</sequence>
<protein>
    <recommendedName>
        <fullName evidence="3">Phage head morphogenesis domain-containing protein</fullName>
    </recommendedName>
</protein>
<gene>
    <name evidence="1" type="ORF">GGD90_002773</name>
</gene>
<comment type="caution">
    <text evidence="1">The sequence shown here is derived from an EMBL/GenBank/DDBJ whole genome shotgun (WGS) entry which is preliminary data.</text>
</comment>
<dbReference type="RefSeq" id="WP_153117376.1">
    <property type="nucleotide sequence ID" value="NZ_JACIGE010000010.1"/>
</dbReference>
<accession>A0A840GA79</accession>
<dbReference type="EMBL" id="JACIGE010000010">
    <property type="protein sequence ID" value="MBB4248381.1"/>
    <property type="molecule type" value="Genomic_DNA"/>
</dbReference>
<dbReference type="Proteomes" id="UP000587070">
    <property type="component" value="Unassembled WGS sequence"/>
</dbReference>